<evidence type="ECO:0000256" key="3">
    <source>
        <dbReference type="ARBA" id="ARBA00022833"/>
    </source>
</evidence>
<accession>A0AAV3QCG0</accession>
<dbReference type="GO" id="GO:0003677">
    <property type="term" value="F:DNA binding"/>
    <property type="evidence" value="ECO:0007669"/>
    <property type="project" value="InterPro"/>
</dbReference>
<protein>
    <submittedName>
        <fullName evidence="7">Endoribonuclease</fullName>
    </submittedName>
</protein>
<dbReference type="EMBL" id="BAABME010004003">
    <property type="protein sequence ID" value="GAA0160832.1"/>
    <property type="molecule type" value="Genomic_DNA"/>
</dbReference>
<evidence type="ECO:0000256" key="1">
    <source>
        <dbReference type="ARBA" id="ARBA00022723"/>
    </source>
</evidence>
<feature type="coiled-coil region" evidence="5">
    <location>
        <begin position="310"/>
        <end position="376"/>
    </location>
</feature>
<name>A0AAV3QCG0_LITER</name>
<dbReference type="InterPro" id="IPR005379">
    <property type="entry name" value="FDM1-5/IDN2_XH"/>
</dbReference>
<keyword evidence="1" id="KW-0479">Metal-binding</keyword>
<reference evidence="7 8" key="1">
    <citation type="submission" date="2024-01" db="EMBL/GenBank/DDBJ databases">
        <title>The complete chloroplast genome sequence of Lithospermum erythrorhizon: insights into the phylogenetic relationship among Boraginaceae species and the maternal lineages of purple gromwells.</title>
        <authorList>
            <person name="Okada T."/>
            <person name="Watanabe K."/>
        </authorList>
    </citation>
    <scope>NUCLEOTIDE SEQUENCE [LARGE SCALE GENOMIC DNA]</scope>
</reference>
<dbReference type="InterPro" id="IPR003656">
    <property type="entry name" value="Znf_BED"/>
</dbReference>
<keyword evidence="8" id="KW-1185">Reference proteome</keyword>
<dbReference type="GO" id="GO:0008270">
    <property type="term" value="F:zinc ion binding"/>
    <property type="evidence" value="ECO:0007669"/>
    <property type="project" value="UniProtKB-KW"/>
</dbReference>
<sequence>MPPKRDIGWAYADPVDGSSKVAKCKYCGKVMHGGVTRLKQHIAQAPGVEACPRAPRKVSLMLLKLLCEDRSELTVTKRKRKEHNDAYSSNEMPSFNLHAIDSGDDILGFEHFLMDLESRQLKHAMEKSRDMALMKQKMQSDPVSYISPTMESCRRQFSSGTVIIDEDSDGESELEFRQVQQAMEESRKLALLEDERLSCYPDPGFSELERRQLTQAMEESRYMAIMAEKGQGHLGSGTSDRATSLTEMEKMQFSELQSEKMNTEMTASVVEMPLSGVQTPKLKEYMGSILEELERRAEKDTNKGQCDKELAMLLLENEKLKYEIDELKKQFAEKDEEFQDAESLNQTLILKERTSNNELQDARKELIQIMQKITGKTTIGVKRMGEVDQKPFQDVCSQKFCSDDWEMRCMELSSLWQDKVNDPNWQPFKKISRDGKWEETINEDDDMLKELKTEFGGRVYKAVTDALLEINEYNPSGRYVVAELWNFKERRKASLKEAIRQILRSLKSRYSSV</sequence>
<dbReference type="PROSITE" id="PS50808">
    <property type="entry name" value="ZF_BED"/>
    <property type="match status" value="1"/>
</dbReference>
<evidence type="ECO:0000256" key="5">
    <source>
        <dbReference type="SAM" id="Coils"/>
    </source>
</evidence>
<organism evidence="7 8">
    <name type="scientific">Lithospermum erythrorhizon</name>
    <name type="common">Purple gromwell</name>
    <name type="synonym">Lithospermum officinale var. erythrorhizon</name>
    <dbReference type="NCBI Taxonomy" id="34254"/>
    <lineage>
        <taxon>Eukaryota</taxon>
        <taxon>Viridiplantae</taxon>
        <taxon>Streptophyta</taxon>
        <taxon>Embryophyta</taxon>
        <taxon>Tracheophyta</taxon>
        <taxon>Spermatophyta</taxon>
        <taxon>Magnoliopsida</taxon>
        <taxon>eudicotyledons</taxon>
        <taxon>Gunneridae</taxon>
        <taxon>Pentapetalae</taxon>
        <taxon>asterids</taxon>
        <taxon>lamiids</taxon>
        <taxon>Boraginales</taxon>
        <taxon>Boraginaceae</taxon>
        <taxon>Boraginoideae</taxon>
        <taxon>Lithospermeae</taxon>
        <taxon>Lithospermum</taxon>
    </lineage>
</organism>
<gene>
    <name evidence="7" type="ORF">LIER_17295</name>
</gene>
<dbReference type="AlphaFoldDB" id="A0AAV3QCG0"/>
<dbReference type="Pfam" id="PF02892">
    <property type="entry name" value="zf-BED"/>
    <property type="match status" value="1"/>
</dbReference>
<feature type="domain" description="BED-type" evidence="6">
    <location>
        <begin position="3"/>
        <end position="58"/>
    </location>
</feature>
<keyword evidence="3" id="KW-0862">Zinc</keyword>
<dbReference type="PANTHER" id="PTHR21596">
    <property type="entry name" value="RIBONUCLEASE P SUBUNIT P38"/>
    <property type="match status" value="1"/>
</dbReference>
<dbReference type="InterPro" id="IPR045177">
    <property type="entry name" value="FDM1-5/IDN2"/>
</dbReference>
<dbReference type="GO" id="GO:0080188">
    <property type="term" value="P:gene silencing by siRNA-directed DNA methylation"/>
    <property type="evidence" value="ECO:0007669"/>
    <property type="project" value="InterPro"/>
</dbReference>
<dbReference type="Proteomes" id="UP001454036">
    <property type="component" value="Unassembled WGS sequence"/>
</dbReference>
<dbReference type="Pfam" id="PF03469">
    <property type="entry name" value="XH"/>
    <property type="match status" value="1"/>
</dbReference>
<evidence type="ECO:0000313" key="7">
    <source>
        <dbReference type="EMBL" id="GAA0160832.1"/>
    </source>
</evidence>
<evidence type="ECO:0000259" key="6">
    <source>
        <dbReference type="PROSITE" id="PS50808"/>
    </source>
</evidence>
<comment type="caution">
    <text evidence="7">The sequence shown here is derived from an EMBL/GenBank/DDBJ whole genome shotgun (WGS) entry which is preliminary data.</text>
</comment>
<dbReference type="PANTHER" id="PTHR21596:SF82">
    <property type="entry name" value="FACTOR OF DNA METHYLATION 5-LIKE"/>
    <property type="match status" value="1"/>
</dbReference>
<evidence type="ECO:0000313" key="8">
    <source>
        <dbReference type="Proteomes" id="UP001454036"/>
    </source>
</evidence>
<keyword evidence="5" id="KW-0175">Coiled coil</keyword>
<evidence type="ECO:0000256" key="4">
    <source>
        <dbReference type="PROSITE-ProRule" id="PRU00027"/>
    </source>
</evidence>
<keyword evidence="2 4" id="KW-0863">Zinc-finger</keyword>
<evidence type="ECO:0000256" key="2">
    <source>
        <dbReference type="ARBA" id="ARBA00022771"/>
    </source>
</evidence>
<proteinExistence type="predicted"/>